<dbReference type="Proteomes" id="UP001589568">
    <property type="component" value="Unassembled WGS sequence"/>
</dbReference>
<dbReference type="EMBL" id="JBHMCF010000003">
    <property type="protein sequence ID" value="MFB9468516.1"/>
    <property type="molecule type" value="Genomic_DNA"/>
</dbReference>
<evidence type="ECO:0000313" key="1">
    <source>
        <dbReference type="EMBL" id="MFB9468516.1"/>
    </source>
</evidence>
<keyword evidence="2" id="KW-1185">Reference proteome</keyword>
<name>A0ABV5NE25_9ACTN</name>
<sequence>MAVRPTAHWAVLGKTPQSLDDYDVIGSSTGALSRAEFSDWLKSFASGTVEPKALPRVAASPFDRGGESWLGLSLQTKPESQDGFHRPYTMTWHICLRWEQVAKIPLSYRALYEALQRKDFSGESPFRLSLHDYDPPRLAAAANATARRAAALLLTGRPVCVVRAELPLEQRLDFLDCVAALLPYGMRSRLAVSTWTNSASRHRIRLSFAEVAPAHGAWELPWERDVAHDLPAEARHYVQELAQYDADGLTGLISRLAGLDRPLDLDNVADRAEALMRVREHAAIRLASSVRQLLPESLAGLARADEARLHELNGRLSQALDRVTDADRRAYRVIVQRNLTPLPDGLTGSPAAETFFRILLSLLYGPVLRPQDIDDLRGDFSPLGALPGPLAKALKAVSAGCEPLAKLRIAFLTGDGGMVRRILSGLPVEELLNLIERSRERHVLDGVLRELEGRGGGKDVAEQLHRRRYLVRPISDCFQDDSLERHRRILRLSRGRLLLPGDVKEILEALDGAPPQAFLLAIMAESGWGTSAALLSGLAAHALRELRLDGPIKRDIEDGLTRMTAPALVRALRSPRRLFGGRLPETASSSIGTIQSVREGLRRRFPTPLTEHEVNAALNGLGRPLRLEGLLAIMAESGPGTARELLYWLAQRAADQLGTGLTDKAAADIGQGLERMTGPRRALPFVRRSPGGQA</sequence>
<evidence type="ECO:0000313" key="2">
    <source>
        <dbReference type="Proteomes" id="UP001589568"/>
    </source>
</evidence>
<organism evidence="1 2">
    <name type="scientific">Nonomuraea salmonea</name>
    <dbReference type="NCBI Taxonomy" id="46181"/>
    <lineage>
        <taxon>Bacteria</taxon>
        <taxon>Bacillati</taxon>
        <taxon>Actinomycetota</taxon>
        <taxon>Actinomycetes</taxon>
        <taxon>Streptosporangiales</taxon>
        <taxon>Streptosporangiaceae</taxon>
        <taxon>Nonomuraea</taxon>
    </lineage>
</organism>
<comment type="caution">
    <text evidence="1">The sequence shown here is derived from an EMBL/GenBank/DDBJ whole genome shotgun (WGS) entry which is preliminary data.</text>
</comment>
<protein>
    <submittedName>
        <fullName evidence="1">Uncharacterized protein</fullName>
    </submittedName>
</protein>
<accession>A0ABV5NE25</accession>
<gene>
    <name evidence="1" type="ORF">ACFFR3_03305</name>
</gene>
<proteinExistence type="predicted"/>
<reference evidence="1 2" key="1">
    <citation type="submission" date="2024-09" db="EMBL/GenBank/DDBJ databases">
        <authorList>
            <person name="Sun Q."/>
            <person name="Mori K."/>
        </authorList>
    </citation>
    <scope>NUCLEOTIDE SEQUENCE [LARGE SCALE GENOMIC DNA]</scope>
    <source>
        <strain evidence="1 2">JCM 3324</strain>
    </source>
</reference>
<dbReference type="RefSeq" id="WP_379482560.1">
    <property type="nucleotide sequence ID" value="NZ_JBHMCF010000003.1"/>
</dbReference>